<dbReference type="InterPro" id="IPR036063">
    <property type="entry name" value="Smr_dom_sf"/>
</dbReference>
<evidence type="ECO:0000313" key="4">
    <source>
        <dbReference type="Proteomes" id="UP000256970"/>
    </source>
</evidence>
<sequence length="468" mass="50270">MSSLRPTATAFVPSFSSAAASRASETLSGNANGAAADQQQQQQQQQAEQAQLFEEQEEYEDEEENYDDGYYDENGDWVQYEADDYCTEDWQQLDNSIPWEQQQLATQQQEQEEAAWQDTYGHAEQAALLLHSWFPSQPLPLLRQLLEACDGRLQEALQIVSEMDEQQQQQQQQVKSHAQSTSSAKAPPQQRKIQQQLSLQDDASFPALSAAAEQQKTGAAATARPAADSASTLWDGKAATHARTGSSSWSALAKAAAAAAPSGIPASNPAVTGRAAANNSHTKAASGRAAAEQHAVPWVQTGEAVAQEYAAARAEASDYARIRNACFQQATQAYLAGNKALAKELSAKGKAAAQHMFAAHELASQQIYTQRNTQLAASAATAAQRGSSAAAVIDLHGLHVREVQSLLPKQLAAFQQQQQQSVNIIVGTGHHTKGPPSARVGPAVEALLQELGLSYKRPQPGLLRVHLS</sequence>
<dbReference type="InterPro" id="IPR013899">
    <property type="entry name" value="DUF1771"/>
</dbReference>
<evidence type="ECO:0000259" key="2">
    <source>
        <dbReference type="PROSITE" id="PS50828"/>
    </source>
</evidence>
<dbReference type="SMART" id="SM00463">
    <property type="entry name" value="SMR"/>
    <property type="match status" value="1"/>
</dbReference>
<feature type="region of interest" description="Disordered" evidence="1">
    <location>
        <begin position="1"/>
        <end position="74"/>
    </location>
</feature>
<dbReference type="Pfam" id="PF08590">
    <property type="entry name" value="DUF1771"/>
    <property type="match status" value="1"/>
</dbReference>
<evidence type="ECO:0000256" key="1">
    <source>
        <dbReference type="SAM" id="MobiDB-lite"/>
    </source>
</evidence>
<dbReference type="Gene3D" id="3.30.1370.110">
    <property type="match status" value="1"/>
</dbReference>
<gene>
    <name evidence="3" type="ORF">BQ4739_LOCUS4933</name>
</gene>
<dbReference type="InterPro" id="IPR002625">
    <property type="entry name" value="Smr_dom"/>
</dbReference>
<feature type="compositionally biased region" description="Low complexity" evidence="1">
    <location>
        <begin position="7"/>
        <end position="53"/>
    </location>
</feature>
<feature type="region of interest" description="Disordered" evidence="1">
    <location>
        <begin position="168"/>
        <end position="197"/>
    </location>
</feature>
<feature type="compositionally biased region" description="Acidic residues" evidence="1">
    <location>
        <begin position="54"/>
        <end position="74"/>
    </location>
</feature>
<accession>A0A383VHL1</accession>
<evidence type="ECO:0000313" key="3">
    <source>
        <dbReference type="EMBL" id="SZX64423.1"/>
    </source>
</evidence>
<feature type="compositionally biased region" description="Low complexity" evidence="1">
    <location>
        <begin position="184"/>
        <end position="197"/>
    </location>
</feature>
<dbReference type="SMART" id="SM01162">
    <property type="entry name" value="DUF1771"/>
    <property type="match status" value="1"/>
</dbReference>
<dbReference type="InterPro" id="IPR053242">
    <property type="entry name" value="PAM2-like_domain"/>
</dbReference>
<feature type="compositionally biased region" description="Polar residues" evidence="1">
    <location>
        <begin position="174"/>
        <end position="183"/>
    </location>
</feature>
<dbReference type="PANTHER" id="PTHR46651:SF1">
    <property type="entry name" value="SMALL MUTS RELATED FAMILY PROTEIN"/>
    <property type="match status" value="1"/>
</dbReference>
<name>A0A383VHL1_TETOB</name>
<feature type="region of interest" description="Disordered" evidence="1">
    <location>
        <begin position="209"/>
        <end position="235"/>
    </location>
</feature>
<dbReference type="AlphaFoldDB" id="A0A383VHL1"/>
<dbReference type="Proteomes" id="UP000256970">
    <property type="component" value="Unassembled WGS sequence"/>
</dbReference>
<dbReference type="SUPFAM" id="SSF160443">
    <property type="entry name" value="SMR domain-like"/>
    <property type="match status" value="1"/>
</dbReference>
<keyword evidence="4" id="KW-1185">Reference proteome</keyword>
<proteinExistence type="predicted"/>
<organism evidence="3 4">
    <name type="scientific">Tetradesmus obliquus</name>
    <name type="common">Green alga</name>
    <name type="synonym">Acutodesmus obliquus</name>
    <dbReference type="NCBI Taxonomy" id="3088"/>
    <lineage>
        <taxon>Eukaryota</taxon>
        <taxon>Viridiplantae</taxon>
        <taxon>Chlorophyta</taxon>
        <taxon>core chlorophytes</taxon>
        <taxon>Chlorophyceae</taxon>
        <taxon>CS clade</taxon>
        <taxon>Sphaeropleales</taxon>
        <taxon>Scenedesmaceae</taxon>
        <taxon>Tetradesmus</taxon>
    </lineage>
</organism>
<feature type="region of interest" description="Disordered" evidence="1">
    <location>
        <begin position="270"/>
        <end position="291"/>
    </location>
</feature>
<reference evidence="3 4" key="1">
    <citation type="submission" date="2016-10" db="EMBL/GenBank/DDBJ databases">
        <authorList>
            <person name="Cai Z."/>
        </authorList>
    </citation>
    <scope>NUCLEOTIDE SEQUENCE [LARGE SCALE GENOMIC DNA]</scope>
</reference>
<dbReference type="EMBL" id="FNXT01000410">
    <property type="protein sequence ID" value="SZX64423.1"/>
    <property type="molecule type" value="Genomic_DNA"/>
</dbReference>
<protein>
    <recommendedName>
        <fullName evidence="2">Smr domain-containing protein</fullName>
    </recommendedName>
</protein>
<feature type="compositionally biased region" description="Low complexity" evidence="1">
    <location>
        <begin position="210"/>
        <end position="230"/>
    </location>
</feature>
<dbReference type="PROSITE" id="PS50828">
    <property type="entry name" value="SMR"/>
    <property type="match status" value="1"/>
</dbReference>
<dbReference type="Pfam" id="PF01713">
    <property type="entry name" value="Smr"/>
    <property type="match status" value="1"/>
</dbReference>
<dbReference type="PANTHER" id="PTHR46651">
    <property type="entry name" value="POLYADENYLATE-BINDING PROTEIN-INTERACTING PROTEIN 7"/>
    <property type="match status" value="1"/>
</dbReference>
<dbReference type="STRING" id="3088.A0A383VHL1"/>
<feature type="domain" description="Smr" evidence="2">
    <location>
        <begin position="393"/>
        <end position="468"/>
    </location>
</feature>